<dbReference type="PIRSF" id="PIRSF031679">
    <property type="entry name" value="Mtase_Alr7345_prd"/>
    <property type="match status" value="1"/>
</dbReference>
<comment type="caution">
    <text evidence="2">The sequence shown here is derived from an EMBL/GenBank/DDBJ whole genome shotgun (WGS) entry which is preliminary data.</text>
</comment>
<dbReference type="EMBL" id="NFZT01000001">
    <property type="protein sequence ID" value="OWV33205.1"/>
    <property type="molecule type" value="Genomic_DNA"/>
</dbReference>
<sequence length="293" mass="31007">MKKLVAAAAVSMIALASCAPETDDADVAAADAEAGTADMVGIDGTDMPAVGPDYETILASDVRSEDNRARDQYRHPQETLDFFGLAPGMTVVELSPGGGWYTEILAQAVGPDGRLIAVVPGEGTGNYWDRAVATGERLSEAAGTATVETVSSTFGSDGEALAGGAADMVLTFRNAHNFYMGDQLGAVMSEAFRALKPGGVLGIVEHRLPEDRDDADMDESGYMKRSTIVAAAEEAGFELADESEINANPNDTADYEDGVWTLPPTLRNGDENREEYLAIGESDRMTLKFRKPA</sequence>
<proteinExistence type="predicted"/>
<keyword evidence="3" id="KW-1185">Reference proteome</keyword>
<organism evidence="2 3">
    <name type="scientific">Pacificimonas flava</name>
    <dbReference type="NCBI Taxonomy" id="1234595"/>
    <lineage>
        <taxon>Bacteria</taxon>
        <taxon>Pseudomonadati</taxon>
        <taxon>Pseudomonadota</taxon>
        <taxon>Alphaproteobacteria</taxon>
        <taxon>Sphingomonadales</taxon>
        <taxon>Sphingosinicellaceae</taxon>
        <taxon>Pacificimonas</taxon>
    </lineage>
</organism>
<name>A0A219B4C4_9SPHN</name>
<keyword evidence="2" id="KW-0489">Methyltransferase</keyword>
<dbReference type="OrthoDB" id="9801692at2"/>
<protein>
    <submittedName>
        <fullName evidence="2">Methyltransferase</fullName>
    </submittedName>
</protein>
<keyword evidence="2" id="KW-0808">Transferase</keyword>
<evidence type="ECO:0000313" key="2">
    <source>
        <dbReference type="EMBL" id="OWV33205.1"/>
    </source>
</evidence>
<evidence type="ECO:0000313" key="3">
    <source>
        <dbReference type="Proteomes" id="UP000198462"/>
    </source>
</evidence>
<dbReference type="InterPro" id="IPR016980">
    <property type="entry name" value="S-AdoMet-dep_MeTrfase_Alr7345"/>
</dbReference>
<dbReference type="GO" id="GO:0008168">
    <property type="term" value="F:methyltransferase activity"/>
    <property type="evidence" value="ECO:0007669"/>
    <property type="project" value="UniProtKB-KW"/>
</dbReference>
<keyword evidence="1" id="KW-0732">Signal</keyword>
<dbReference type="InterPro" id="IPR029063">
    <property type="entry name" value="SAM-dependent_MTases_sf"/>
</dbReference>
<dbReference type="PROSITE" id="PS51257">
    <property type="entry name" value="PROKAR_LIPOPROTEIN"/>
    <property type="match status" value="1"/>
</dbReference>
<dbReference type="GO" id="GO:0032259">
    <property type="term" value="P:methylation"/>
    <property type="evidence" value="ECO:0007669"/>
    <property type="project" value="UniProtKB-KW"/>
</dbReference>
<accession>A0A219B4C4</accession>
<feature type="signal peptide" evidence="1">
    <location>
        <begin position="1"/>
        <end position="19"/>
    </location>
</feature>
<dbReference type="RefSeq" id="WP_088711991.1">
    <property type="nucleotide sequence ID" value="NZ_NFZT01000001.1"/>
</dbReference>
<gene>
    <name evidence="2" type="ORF">B5C34_06850</name>
</gene>
<dbReference type="SUPFAM" id="SSF53335">
    <property type="entry name" value="S-adenosyl-L-methionine-dependent methyltransferases"/>
    <property type="match status" value="1"/>
</dbReference>
<feature type="chain" id="PRO_5011990507" evidence="1">
    <location>
        <begin position="20"/>
        <end position="293"/>
    </location>
</feature>
<reference evidence="3" key="1">
    <citation type="submission" date="2017-05" db="EMBL/GenBank/DDBJ databases">
        <authorList>
            <person name="Lin X."/>
        </authorList>
    </citation>
    <scope>NUCLEOTIDE SEQUENCE [LARGE SCALE GENOMIC DNA]</scope>
    <source>
        <strain evidence="3">JLT2012</strain>
    </source>
</reference>
<evidence type="ECO:0000256" key="1">
    <source>
        <dbReference type="SAM" id="SignalP"/>
    </source>
</evidence>
<dbReference type="Proteomes" id="UP000198462">
    <property type="component" value="Unassembled WGS sequence"/>
</dbReference>
<dbReference type="AlphaFoldDB" id="A0A219B4C4"/>
<dbReference type="Gene3D" id="3.40.50.150">
    <property type="entry name" value="Vaccinia Virus protein VP39"/>
    <property type="match status" value="1"/>
</dbReference>